<gene>
    <name evidence="1" type="primary">WBGene00273467</name>
</gene>
<organism evidence="1 2">
    <name type="scientific">Pristionchus pacificus</name>
    <name type="common">Parasitic nematode worm</name>
    <dbReference type="NCBI Taxonomy" id="54126"/>
    <lineage>
        <taxon>Eukaryota</taxon>
        <taxon>Metazoa</taxon>
        <taxon>Ecdysozoa</taxon>
        <taxon>Nematoda</taxon>
        <taxon>Chromadorea</taxon>
        <taxon>Rhabditida</taxon>
        <taxon>Rhabditina</taxon>
        <taxon>Diplogasteromorpha</taxon>
        <taxon>Diplogasteroidea</taxon>
        <taxon>Neodiplogasteridae</taxon>
        <taxon>Pristionchus</taxon>
    </lineage>
</organism>
<proteinExistence type="predicted"/>
<keyword evidence="2" id="KW-1185">Reference proteome</keyword>
<dbReference type="Proteomes" id="UP000005239">
    <property type="component" value="Unassembled WGS sequence"/>
</dbReference>
<accession>A0A8R1YPT3</accession>
<evidence type="ECO:0000313" key="1">
    <source>
        <dbReference type="EnsemblMetazoa" id="PPA35098.1"/>
    </source>
</evidence>
<sequence>MIASSKMLQIGDEHLTVMTTSTEMTVMEMKQRKLWLRNDLTEQMKLISESSSEQQAIIESIKGKRDENIRCPLNDIFGWFNSSFRIIFTDITPYEHCAVYSGERDNNRFIIHYGVDILDGVIEEIPFKFESRRQCRINNFLDFIHPPFLPTMVSHRARHMVLRVAKKISESLSEQMFPSVIRISVQSPDFMC</sequence>
<name>A0A2A6B8K8_PRIPA</name>
<protein>
    <submittedName>
        <fullName evidence="1">Uncharacterized protein</fullName>
    </submittedName>
</protein>
<accession>A0A2A6B8K8</accession>
<dbReference type="EnsemblMetazoa" id="PPA35098.1">
    <property type="protein sequence ID" value="PPA35098.1"/>
    <property type="gene ID" value="WBGene00273467"/>
</dbReference>
<dbReference type="AlphaFoldDB" id="A0A2A6B8K8"/>
<reference evidence="1" key="2">
    <citation type="submission" date="2022-06" db="UniProtKB">
        <authorList>
            <consortium name="EnsemblMetazoa"/>
        </authorList>
    </citation>
    <scope>IDENTIFICATION</scope>
    <source>
        <strain evidence="1">PS312</strain>
    </source>
</reference>
<reference evidence="2" key="1">
    <citation type="journal article" date="2008" name="Nat. Genet.">
        <title>The Pristionchus pacificus genome provides a unique perspective on nematode lifestyle and parasitism.</title>
        <authorList>
            <person name="Dieterich C."/>
            <person name="Clifton S.W."/>
            <person name="Schuster L.N."/>
            <person name="Chinwalla A."/>
            <person name="Delehaunty K."/>
            <person name="Dinkelacker I."/>
            <person name="Fulton L."/>
            <person name="Fulton R."/>
            <person name="Godfrey J."/>
            <person name="Minx P."/>
            <person name="Mitreva M."/>
            <person name="Roeseler W."/>
            <person name="Tian H."/>
            <person name="Witte H."/>
            <person name="Yang S.P."/>
            <person name="Wilson R.K."/>
            <person name="Sommer R.J."/>
        </authorList>
    </citation>
    <scope>NUCLEOTIDE SEQUENCE [LARGE SCALE GENOMIC DNA]</scope>
    <source>
        <strain evidence="2">PS312</strain>
    </source>
</reference>
<evidence type="ECO:0000313" key="2">
    <source>
        <dbReference type="Proteomes" id="UP000005239"/>
    </source>
</evidence>